<evidence type="ECO:0000313" key="10">
    <source>
        <dbReference type="Proteomes" id="UP000093173"/>
    </source>
</evidence>
<comment type="caution">
    <text evidence="9">The sequence shown here is derived from an EMBL/GenBank/DDBJ whole genome shotgun (WGS) entry which is preliminary data.</text>
</comment>
<dbReference type="InterPro" id="IPR002197">
    <property type="entry name" value="HTH_Fis"/>
</dbReference>
<dbReference type="InterPro" id="IPR002078">
    <property type="entry name" value="Sigma_54_int"/>
</dbReference>
<dbReference type="PROSITE" id="PS50045">
    <property type="entry name" value="SIGMA54_INTERACT_4"/>
    <property type="match status" value="1"/>
</dbReference>
<sequence>MSSLLNANNNQKYGAFSVLVVDDEIGMQTILKKALSKWFSTVQCAASIEEAEGIRSEHHFDLIVLDINLPGRSGVDWHEAFSDSDKRCDVIFMTGYADLETAIKALKLGASDFILKPFNLEQMLQAVQRCMEKKLAQRMQYALQRDVLRHCATSIIGHSSKTQQLKQMIAMFAPSKGSVLIEGESGTGKELVARGVHEASERSGPFIPINCGAMTPDLLASELFGHTSGAFTGAKKSKEGLFRVANAGTLFLDEIGEMPLTMQASLLRVLEQRTIRPVGSEREVSVDVRIVAATNRDLEMEVKNGLFRSDLYYRLNVLKISVPPLRERKSDLKELVPHFTKMLTSELSMPTPNWAYEDISALNDYNWPGNIRELKNLIERCILLGKPPAHYWRELNGETVHPMNVEAEQSELISTDGSSPTGPGSQSGYPDSWSLKQVERAHILKIVDRYDGNKSAAARELGVARKTLERKFKEWLTEETELEK</sequence>
<dbReference type="CDD" id="cd00156">
    <property type="entry name" value="REC"/>
    <property type="match status" value="1"/>
</dbReference>
<evidence type="ECO:0000256" key="2">
    <source>
        <dbReference type="ARBA" id="ARBA00022840"/>
    </source>
</evidence>
<reference evidence="10" key="1">
    <citation type="submission" date="2016-06" db="EMBL/GenBank/DDBJ databases">
        <authorList>
            <person name="Hehemann J.-H."/>
            <person name="Arevalo P."/>
            <person name="Datta M.S."/>
            <person name="Polz M.F."/>
        </authorList>
    </citation>
    <scope>NUCLEOTIDE SEQUENCE [LARGE SCALE GENOMIC DNA]</scope>
    <source>
        <strain evidence="10">9CSC122</strain>
    </source>
</reference>
<dbReference type="EMBL" id="MAJZ01000745">
    <property type="protein sequence ID" value="OCH73796.1"/>
    <property type="molecule type" value="Genomic_DNA"/>
</dbReference>
<dbReference type="InterPro" id="IPR025662">
    <property type="entry name" value="Sigma_54_int_dom_ATP-bd_1"/>
</dbReference>
<dbReference type="InterPro" id="IPR011006">
    <property type="entry name" value="CheY-like_superfamily"/>
</dbReference>
<evidence type="ECO:0000259" key="8">
    <source>
        <dbReference type="PROSITE" id="PS50110"/>
    </source>
</evidence>
<evidence type="ECO:0000256" key="1">
    <source>
        <dbReference type="ARBA" id="ARBA00022741"/>
    </source>
</evidence>
<dbReference type="GO" id="GO:0005524">
    <property type="term" value="F:ATP binding"/>
    <property type="evidence" value="ECO:0007669"/>
    <property type="project" value="UniProtKB-KW"/>
</dbReference>
<name>A0A1B9QWC1_9VIBR</name>
<dbReference type="InterPro" id="IPR058031">
    <property type="entry name" value="AAA_lid_NorR"/>
</dbReference>
<protein>
    <submittedName>
        <fullName evidence="9">Sigma-54-dependent Fis family transcriptional regulator</fullName>
    </submittedName>
</protein>
<dbReference type="SMART" id="SM00448">
    <property type="entry name" value="REC"/>
    <property type="match status" value="1"/>
</dbReference>
<dbReference type="SMART" id="SM00382">
    <property type="entry name" value="AAA"/>
    <property type="match status" value="1"/>
</dbReference>
<dbReference type="AlphaFoldDB" id="A0A1B9QWC1"/>
<dbReference type="InterPro" id="IPR003593">
    <property type="entry name" value="AAA+_ATPase"/>
</dbReference>
<feature type="region of interest" description="Disordered" evidence="6">
    <location>
        <begin position="409"/>
        <end position="432"/>
    </location>
</feature>
<dbReference type="Pfam" id="PF25601">
    <property type="entry name" value="AAA_lid_14"/>
    <property type="match status" value="1"/>
</dbReference>
<dbReference type="Proteomes" id="UP000093173">
    <property type="component" value="Unassembled WGS sequence"/>
</dbReference>
<evidence type="ECO:0000256" key="6">
    <source>
        <dbReference type="SAM" id="MobiDB-lite"/>
    </source>
</evidence>
<evidence type="ECO:0000256" key="4">
    <source>
        <dbReference type="ARBA" id="ARBA00023163"/>
    </source>
</evidence>
<dbReference type="Gene3D" id="1.10.10.60">
    <property type="entry name" value="Homeodomain-like"/>
    <property type="match status" value="1"/>
</dbReference>
<feature type="domain" description="Response regulatory" evidence="8">
    <location>
        <begin position="17"/>
        <end position="131"/>
    </location>
</feature>
<dbReference type="Gene3D" id="3.40.50.300">
    <property type="entry name" value="P-loop containing nucleotide triphosphate hydrolases"/>
    <property type="match status" value="1"/>
</dbReference>
<keyword evidence="5" id="KW-0597">Phosphoprotein</keyword>
<keyword evidence="2" id="KW-0067">ATP-binding</keyword>
<evidence type="ECO:0000256" key="5">
    <source>
        <dbReference type="PROSITE-ProRule" id="PRU00169"/>
    </source>
</evidence>
<dbReference type="GO" id="GO:0043565">
    <property type="term" value="F:sequence-specific DNA binding"/>
    <property type="evidence" value="ECO:0007669"/>
    <property type="project" value="InterPro"/>
</dbReference>
<dbReference type="InterPro" id="IPR001789">
    <property type="entry name" value="Sig_transdc_resp-reg_receiver"/>
</dbReference>
<dbReference type="GO" id="GO:0006355">
    <property type="term" value="P:regulation of DNA-templated transcription"/>
    <property type="evidence" value="ECO:0007669"/>
    <property type="project" value="InterPro"/>
</dbReference>
<dbReference type="Gene3D" id="1.10.8.60">
    <property type="match status" value="1"/>
</dbReference>
<dbReference type="SUPFAM" id="SSF52172">
    <property type="entry name" value="CheY-like"/>
    <property type="match status" value="1"/>
</dbReference>
<evidence type="ECO:0000313" key="9">
    <source>
        <dbReference type="EMBL" id="OCH73796.1"/>
    </source>
</evidence>
<dbReference type="Pfam" id="PF02954">
    <property type="entry name" value="HTH_8"/>
    <property type="match status" value="1"/>
</dbReference>
<feature type="domain" description="Sigma-54 factor interaction" evidence="7">
    <location>
        <begin position="155"/>
        <end position="383"/>
    </location>
</feature>
<dbReference type="InterPro" id="IPR009057">
    <property type="entry name" value="Homeodomain-like_sf"/>
</dbReference>
<dbReference type="PROSITE" id="PS00675">
    <property type="entry name" value="SIGMA54_INTERACT_1"/>
    <property type="match status" value="1"/>
</dbReference>
<organism evidence="9 10">
    <name type="scientific">Vibrio genomosp. F10</name>
    <dbReference type="NCBI Taxonomy" id="723171"/>
    <lineage>
        <taxon>Bacteria</taxon>
        <taxon>Pseudomonadati</taxon>
        <taxon>Pseudomonadota</taxon>
        <taxon>Gammaproteobacteria</taxon>
        <taxon>Vibrionales</taxon>
        <taxon>Vibrionaceae</taxon>
        <taxon>Vibrio</taxon>
    </lineage>
</organism>
<dbReference type="InterPro" id="IPR025944">
    <property type="entry name" value="Sigma_54_int_dom_CS"/>
</dbReference>
<dbReference type="CDD" id="cd00009">
    <property type="entry name" value="AAA"/>
    <property type="match status" value="1"/>
</dbReference>
<evidence type="ECO:0000259" key="7">
    <source>
        <dbReference type="PROSITE" id="PS50045"/>
    </source>
</evidence>
<dbReference type="Gene3D" id="3.40.50.2300">
    <property type="match status" value="1"/>
</dbReference>
<dbReference type="SUPFAM" id="SSF52540">
    <property type="entry name" value="P-loop containing nucleoside triphosphate hydrolases"/>
    <property type="match status" value="1"/>
</dbReference>
<dbReference type="GO" id="GO:0000160">
    <property type="term" value="P:phosphorelay signal transduction system"/>
    <property type="evidence" value="ECO:0007669"/>
    <property type="project" value="InterPro"/>
</dbReference>
<evidence type="ECO:0000256" key="3">
    <source>
        <dbReference type="ARBA" id="ARBA00023015"/>
    </source>
</evidence>
<feature type="modified residue" description="4-aspartylphosphate" evidence="5">
    <location>
        <position position="66"/>
    </location>
</feature>
<dbReference type="Pfam" id="PF00158">
    <property type="entry name" value="Sigma54_activat"/>
    <property type="match status" value="1"/>
</dbReference>
<keyword evidence="4" id="KW-0804">Transcription</keyword>
<accession>A0A1B9QWC1</accession>
<proteinExistence type="predicted"/>
<dbReference type="InterPro" id="IPR027417">
    <property type="entry name" value="P-loop_NTPase"/>
</dbReference>
<dbReference type="Pfam" id="PF00072">
    <property type="entry name" value="Response_reg"/>
    <property type="match status" value="1"/>
</dbReference>
<gene>
    <name evidence="9" type="ORF">A6E14_13930</name>
</gene>
<dbReference type="RefSeq" id="WP_017033345.1">
    <property type="nucleotide sequence ID" value="NZ_JBNGCH010000745.1"/>
</dbReference>
<keyword evidence="3" id="KW-0805">Transcription regulation</keyword>
<feature type="compositionally biased region" description="Low complexity" evidence="6">
    <location>
        <begin position="414"/>
        <end position="428"/>
    </location>
</feature>
<keyword evidence="10" id="KW-1185">Reference proteome</keyword>
<dbReference type="FunFam" id="3.40.50.300:FF:000006">
    <property type="entry name" value="DNA-binding transcriptional regulator NtrC"/>
    <property type="match status" value="1"/>
</dbReference>
<keyword evidence="1" id="KW-0547">Nucleotide-binding</keyword>
<dbReference type="PROSITE" id="PS00688">
    <property type="entry name" value="SIGMA54_INTERACT_3"/>
    <property type="match status" value="1"/>
</dbReference>
<dbReference type="PANTHER" id="PTHR32071:SF91">
    <property type="entry name" value="TUNGSTATE-RESPONSIVE TWO COMPONENT SIGMA54-DEPENDENT SIGNAL TRANSDUCTION SYSTEM RESPONSE REGULATOR FIS FAMILY"/>
    <property type="match status" value="1"/>
</dbReference>
<dbReference type="PANTHER" id="PTHR32071">
    <property type="entry name" value="TRANSCRIPTIONAL REGULATORY PROTEIN"/>
    <property type="match status" value="1"/>
</dbReference>
<dbReference type="PROSITE" id="PS50110">
    <property type="entry name" value="RESPONSE_REGULATORY"/>
    <property type="match status" value="1"/>
</dbReference>
<dbReference type="SUPFAM" id="SSF46689">
    <property type="entry name" value="Homeodomain-like"/>
    <property type="match status" value="1"/>
</dbReference>